<organism evidence="1 2">
    <name type="scientific">Lacrimispora celerecrescens</name>
    <dbReference type="NCBI Taxonomy" id="29354"/>
    <lineage>
        <taxon>Bacteria</taxon>
        <taxon>Bacillati</taxon>
        <taxon>Bacillota</taxon>
        <taxon>Clostridia</taxon>
        <taxon>Lachnospirales</taxon>
        <taxon>Lachnospiraceae</taxon>
        <taxon>Lacrimispora</taxon>
    </lineage>
</organism>
<keyword evidence="2" id="KW-1185">Reference proteome</keyword>
<sequence>MIRSKWPFRAIFLWIFPNPQVKKQDNISIKDESENLINILIYVDIIHKKQEKEGRDVSKFNKIHGTGNFTIT</sequence>
<name>A0A084JMU6_9FIRM</name>
<evidence type="ECO:0000313" key="1">
    <source>
        <dbReference type="EMBL" id="KEZ90280.1"/>
    </source>
</evidence>
<evidence type="ECO:0000313" key="2">
    <source>
        <dbReference type="Proteomes" id="UP000028525"/>
    </source>
</evidence>
<accession>A0A084JMU6</accession>
<dbReference type="AlphaFoldDB" id="A0A084JMU6"/>
<reference evidence="1 2" key="1">
    <citation type="submission" date="2014-07" db="EMBL/GenBank/DDBJ databases">
        <title>Draft genome of Clostridium celerecrescens 152B isolated from sediments associated with methane hydrate from Krishna Godavari basin.</title>
        <authorList>
            <person name="Honkalas V.S."/>
            <person name="Dabir A.P."/>
            <person name="Arora P."/>
            <person name="Dhakephalkar P.K."/>
        </authorList>
    </citation>
    <scope>NUCLEOTIDE SEQUENCE [LARGE SCALE GENOMIC DNA]</scope>
    <source>
        <strain evidence="1 2">152B</strain>
    </source>
</reference>
<protein>
    <submittedName>
        <fullName evidence="1">Uncharacterized protein</fullName>
    </submittedName>
</protein>
<dbReference type="Proteomes" id="UP000028525">
    <property type="component" value="Unassembled WGS sequence"/>
</dbReference>
<dbReference type="STRING" id="29354.IO98_09995"/>
<dbReference type="EMBL" id="JPME01000012">
    <property type="protein sequence ID" value="KEZ90280.1"/>
    <property type="molecule type" value="Genomic_DNA"/>
</dbReference>
<comment type="caution">
    <text evidence="1">The sequence shown here is derived from an EMBL/GenBank/DDBJ whole genome shotgun (WGS) entry which is preliminary data.</text>
</comment>
<proteinExistence type="predicted"/>
<gene>
    <name evidence="1" type="ORF">IO98_09995</name>
</gene>